<protein>
    <submittedName>
        <fullName evidence="1">Glf-1</fullName>
    </submittedName>
</protein>
<dbReference type="SUPFAM" id="SSF51905">
    <property type="entry name" value="FAD/NAD(P)-binding domain"/>
    <property type="match status" value="1"/>
</dbReference>
<dbReference type="GO" id="GO:0008767">
    <property type="term" value="F:UDP-galactopyranose mutase activity"/>
    <property type="evidence" value="ECO:0007669"/>
    <property type="project" value="EnsemblMetazoa"/>
</dbReference>
<dbReference type="PANTHER" id="PTHR21197:SF0">
    <property type="entry name" value="UDP-GALACTOPYRANOSE MUTASE"/>
    <property type="match status" value="1"/>
</dbReference>
<dbReference type="GO" id="GO:0005737">
    <property type="term" value="C:cytoplasm"/>
    <property type="evidence" value="ECO:0007669"/>
    <property type="project" value="EnsemblMetazoa"/>
</dbReference>
<dbReference type="FunFam" id="3.50.50.60:FF:000220">
    <property type="entry name" value="UDP-galactopyranose mutase"/>
    <property type="match status" value="1"/>
</dbReference>
<dbReference type="GO" id="GO:0000271">
    <property type="term" value="P:polysaccharide biosynthetic process"/>
    <property type="evidence" value="ECO:0007669"/>
    <property type="project" value="EnsemblMetazoa"/>
</dbReference>
<reference evidence="2" key="1">
    <citation type="journal article" date="2008" name="Nat. Genet.">
        <title>The Pristionchus pacificus genome provides a unique perspective on nematode lifestyle and parasitism.</title>
        <authorList>
            <person name="Dieterich C."/>
            <person name="Clifton S.W."/>
            <person name="Schuster L.N."/>
            <person name="Chinwalla A."/>
            <person name="Delehaunty K."/>
            <person name="Dinkelacker I."/>
            <person name="Fulton L."/>
            <person name="Fulton R."/>
            <person name="Godfrey J."/>
            <person name="Minx P."/>
            <person name="Mitreva M."/>
            <person name="Roeseler W."/>
            <person name="Tian H."/>
            <person name="Witte H."/>
            <person name="Yang S.P."/>
            <person name="Wilson R.K."/>
            <person name="Sommer R.J."/>
        </authorList>
    </citation>
    <scope>NUCLEOTIDE SEQUENCE [LARGE SCALE GENOMIC DNA]</scope>
    <source>
        <strain evidence="2">PS312</strain>
    </source>
</reference>
<dbReference type="OrthoDB" id="38045at2759"/>
<dbReference type="EnsemblMetazoa" id="PPA06408.1">
    <property type="protein sequence ID" value="PPA06408.1"/>
    <property type="gene ID" value="WBGene00095962"/>
</dbReference>
<dbReference type="PANTHER" id="PTHR21197">
    <property type="entry name" value="UDP-GALACTOPYRANOSE MUTASE"/>
    <property type="match status" value="1"/>
</dbReference>
<name>A0A2A6CAT5_PRIPA</name>
<accession>A0A8R1U622</accession>
<accession>A0A2A6CAT5</accession>
<dbReference type="InterPro" id="IPR002937">
    <property type="entry name" value="Amino_oxidase"/>
</dbReference>
<dbReference type="Proteomes" id="UP000005239">
    <property type="component" value="Unassembled WGS sequence"/>
</dbReference>
<dbReference type="AlphaFoldDB" id="A0A2A6CAT5"/>
<dbReference type="GO" id="GO:0016491">
    <property type="term" value="F:oxidoreductase activity"/>
    <property type="evidence" value="ECO:0000318"/>
    <property type="project" value="GO_Central"/>
</dbReference>
<organism evidence="1 2">
    <name type="scientific">Pristionchus pacificus</name>
    <name type="common">Parasitic nematode worm</name>
    <dbReference type="NCBI Taxonomy" id="54126"/>
    <lineage>
        <taxon>Eukaryota</taxon>
        <taxon>Metazoa</taxon>
        <taxon>Ecdysozoa</taxon>
        <taxon>Nematoda</taxon>
        <taxon>Chromadorea</taxon>
        <taxon>Rhabditida</taxon>
        <taxon>Rhabditina</taxon>
        <taxon>Diplogasteromorpha</taxon>
        <taxon>Diplogasteroidea</taxon>
        <taxon>Neodiplogasteridae</taxon>
        <taxon>Pristionchus</taxon>
    </lineage>
</organism>
<evidence type="ECO:0000313" key="1">
    <source>
        <dbReference type="EnsemblMetazoa" id="PPA06408.1"/>
    </source>
</evidence>
<dbReference type="Gene3D" id="3.50.50.60">
    <property type="entry name" value="FAD/NAD(P)-binding domain"/>
    <property type="match status" value="1"/>
</dbReference>
<proteinExistence type="predicted"/>
<gene>
    <name evidence="1" type="primary">WBGene00095962</name>
</gene>
<evidence type="ECO:0000313" key="2">
    <source>
        <dbReference type="Proteomes" id="UP000005239"/>
    </source>
</evidence>
<dbReference type="Pfam" id="PF01593">
    <property type="entry name" value="Amino_oxidase"/>
    <property type="match status" value="1"/>
</dbReference>
<sequence>MKQPMKIVCIGAAPTGLGAAFRLNELIGEGNEEAKNTEIVFLERESLAGGLSCTITDKEGFLWDMGGHITFHHNQPYYEKATKWAIEDWNDITRNCQVDMNYAYKEEGIHLVPYPAQFAVPLFPKKIKENCLSELKDRYDNPPAADNIPANFDEWIEMHFGPTINKTFFHPYTRKVWTVETKEMSHLWVGTRVAKLPQEKLEELCAMTPEELEIADFGWGPNADFCFPKRGGTGNVWKSMAEKLPQQWFRYNSNVIRVDHEEKKVVYEDKEGVKHEEKYDALLSTSPIDILIRETQLTDPLNIKYNKVFVVGVGLHKPMTPFLEPITWLYFPDKNVPFFRVTILSRYGEMTPDGDKYWSVMCECARVIEDTDSEEEVTRQAVEGLIYKSMITREAIASVWSITLPYGYPIPTVERDTELTRAHKELEKHSIYSRGRFGGWKYEVSNQDHCFMQGKEFIDRMLFNEPEKMYKTGIIDSKQG</sequence>
<keyword evidence="2" id="KW-1185">Reference proteome</keyword>
<reference evidence="1" key="2">
    <citation type="submission" date="2022-06" db="UniProtKB">
        <authorList>
            <consortium name="EnsemblMetazoa"/>
        </authorList>
    </citation>
    <scope>IDENTIFICATION</scope>
    <source>
        <strain evidence="1">PS312</strain>
    </source>
</reference>
<dbReference type="InterPro" id="IPR036188">
    <property type="entry name" value="FAD/NAD-bd_sf"/>
</dbReference>